<proteinExistence type="predicted"/>
<evidence type="ECO:0000256" key="2">
    <source>
        <dbReference type="SAM" id="Phobius"/>
    </source>
</evidence>
<keyword evidence="4" id="KW-1185">Reference proteome</keyword>
<feature type="transmembrane region" description="Helical" evidence="2">
    <location>
        <begin position="12"/>
        <end position="33"/>
    </location>
</feature>
<accession>A0ABP8DV29</accession>
<organism evidence="3 4">
    <name type="scientific">Dactylosporangium darangshiense</name>
    <dbReference type="NCBI Taxonomy" id="579108"/>
    <lineage>
        <taxon>Bacteria</taxon>
        <taxon>Bacillati</taxon>
        <taxon>Actinomycetota</taxon>
        <taxon>Actinomycetes</taxon>
        <taxon>Micromonosporales</taxon>
        <taxon>Micromonosporaceae</taxon>
        <taxon>Dactylosporangium</taxon>
    </lineage>
</organism>
<evidence type="ECO:0000313" key="3">
    <source>
        <dbReference type="EMBL" id="GAA4263668.1"/>
    </source>
</evidence>
<evidence type="ECO:0000256" key="1">
    <source>
        <dbReference type="SAM" id="MobiDB-lite"/>
    </source>
</evidence>
<gene>
    <name evidence="3" type="ORF">GCM10022255_110300</name>
</gene>
<feature type="compositionally biased region" description="Basic and acidic residues" evidence="1">
    <location>
        <begin position="263"/>
        <end position="281"/>
    </location>
</feature>
<comment type="caution">
    <text evidence="3">The sequence shown here is derived from an EMBL/GenBank/DDBJ whole genome shotgun (WGS) entry which is preliminary data.</text>
</comment>
<reference evidence="4" key="1">
    <citation type="journal article" date="2019" name="Int. J. Syst. Evol. Microbiol.">
        <title>The Global Catalogue of Microorganisms (GCM) 10K type strain sequencing project: providing services to taxonomists for standard genome sequencing and annotation.</title>
        <authorList>
            <consortium name="The Broad Institute Genomics Platform"/>
            <consortium name="The Broad Institute Genome Sequencing Center for Infectious Disease"/>
            <person name="Wu L."/>
            <person name="Ma J."/>
        </authorList>
    </citation>
    <scope>NUCLEOTIDE SEQUENCE [LARGE SCALE GENOMIC DNA]</scope>
    <source>
        <strain evidence="4">JCM 17441</strain>
    </source>
</reference>
<sequence length="347" mass="36642">MANEIETLRIMIIGCLVVVWAQLMVDLTVLLFLGGAQKAAAEIAAARAALLLVLRRAIIAATVRVAESVLAQVGFTLLAQVIELAQRRRRSLDGGQLRTAAINGAVGGAVGVGAGFVGGVLRAGGGLLANKGFGKPLAAGLGKLPGNDRTLPVMGKAVTNLVWNAGYGAVAGMAEGAAQDAVFKLAGDWVSGAANVGFNGAWAVRHCATNPRNKLSMSPADHLQHALDRRLDRLARPKPTAARLSDSCDDRPPRRWAGPPADIEGHEVWQDARRSNDDQPADRPPASQPHRAFSAEDNPWVAVARDRDPLGPPRDHLLPPLRSSTIRGVTRPIHPPPPSKSMHPNAR</sequence>
<dbReference type="Proteomes" id="UP001500620">
    <property type="component" value="Unassembled WGS sequence"/>
</dbReference>
<feature type="compositionally biased region" description="Basic and acidic residues" evidence="1">
    <location>
        <begin position="304"/>
        <end position="317"/>
    </location>
</feature>
<keyword evidence="2" id="KW-1133">Transmembrane helix</keyword>
<keyword evidence="2" id="KW-0812">Transmembrane</keyword>
<evidence type="ECO:0000313" key="4">
    <source>
        <dbReference type="Proteomes" id="UP001500620"/>
    </source>
</evidence>
<feature type="region of interest" description="Disordered" evidence="1">
    <location>
        <begin position="233"/>
        <end position="347"/>
    </location>
</feature>
<feature type="transmembrane region" description="Helical" evidence="2">
    <location>
        <begin position="100"/>
        <end position="121"/>
    </location>
</feature>
<keyword evidence="2" id="KW-0472">Membrane</keyword>
<dbReference type="EMBL" id="BAABAT010000076">
    <property type="protein sequence ID" value="GAA4263668.1"/>
    <property type="molecule type" value="Genomic_DNA"/>
</dbReference>
<dbReference type="RefSeq" id="WP_345143444.1">
    <property type="nucleotide sequence ID" value="NZ_BAABAT010000076.1"/>
</dbReference>
<name>A0ABP8DV29_9ACTN</name>
<feature type="transmembrane region" description="Helical" evidence="2">
    <location>
        <begin position="53"/>
        <end position="79"/>
    </location>
</feature>
<protein>
    <submittedName>
        <fullName evidence="3">Uncharacterized protein</fullName>
    </submittedName>
</protein>